<dbReference type="Gene3D" id="2.40.10.10">
    <property type="entry name" value="Trypsin-like serine proteases"/>
    <property type="match status" value="1"/>
</dbReference>
<dbReference type="EMBL" id="CP000612">
    <property type="protein sequence ID" value="ABO49013.1"/>
    <property type="molecule type" value="Genomic_DNA"/>
</dbReference>
<keyword evidence="2" id="KW-1133">Transmembrane helix</keyword>
<feature type="chain" id="PRO_5002670693" evidence="3">
    <location>
        <begin position="27"/>
        <end position="497"/>
    </location>
</feature>
<accession>A4J1R0</accession>
<dbReference type="PANTHER" id="PTHR43019:SF62">
    <property type="entry name" value="SERINE ENDOPROTEASE DEGS"/>
    <property type="match status" value="1"/>
</dbReference>
<evidence type="ECO:0000256" key="1">
    <source>
        <dbReference type="SAM" id="MobiDB-lite"/>
    </source>
</evidence>
<evidence type="ECO:0000256" key="3">
    <source>
        <dbReference type="SAM" id="SignalP"/>
    </source>
</evidence>
<sequence length="497" mass="53725">MIAKRYLVTLLAVLLVLCTTTSVSLAENTSDTTRMAKNAEPAVVMVQATFEADVEVAYPYLDENKLDYTLNNIIQQVMQGLLPANESAMWQALADEMSAKPLEFLQKSGQKEVVQNGYRAVGSGFIITPDGYVITNAHVVAPDDELLKQQLSGPILENSVKNFMAEIGEGAAHIPADTREYVLKSITNMVIAYYMENIKVLHLNKTYNIGMGVQVPGAPLFQKGLKAEVIQAGGAVPKKDVALLKMEGQNNLPTVPLGDSNLLATGNKIFVMGYPGVATFHPLLSESSQAQPSLTEGIISAQKTMEGGWSVFQTNADMTHGNSGGPVFNEKGEVIGLATFGSVDMNTGQEIAGMNFIVPISVVKEFLDRGNVKATESLVTKTYREAMDLYYKEYYKKALKKFQEVAALCPGHAYVQTFIADSTKAISEGRDKSIPEWILFGVPAVLVIGIVIAVVVVRKKKASQVAGAKDNTTAAEAEAISKESEKEVEKPSSDVNN</sequence>
<keyword evidence="2" id="KW-0472">Membrane</keyword>
<feature type="transmembrane region" description="Helical" evidence="2">
    <location>
        <begin position="437"/>
        <end position="457"/>
    </location>
</feature>
<feature type="compositionally biased region" description="Basic and acidic residues" evidence="1">
    <location>
        <begin position="479"/>
        <end position="497"/>
    </location>
</feature>
<dbReference type="InterPro" id="IPR043504">
    <property type="entry name" value="Peptidase_S1_PA_chymotrypsin"/>
</dbReference>
<dbReference type="Gene3D" id="2.40.10.120">
    <property type="match status" value="1"/>
</dbReference>
<feature type="region of interest" description="Disordered" evidence="1">
    <location>
        <begin position="476"/>
        <end position="497"/>
    </location>
</feature>
<dbReference type="InterPro" id="IPR009003">
    <property type="entry name" value="Peptidase_S1_PA"/>
</dbReference>
<dbReference type="eggNOG" id="COG0265">
    <property type="taxonomic scope" value="Bacteria"/>
</dbReference>
<keyword evidence="3" id="KW-0732">Signal</keyword>
<protein>
    <submittedName>
        <fullName evidence="4">Peptidase S1 and S6, chymotrypsin/Hap</fullName>
    </submittedName>
</protein>
<dbReference type="Pfam" id="PF13365">
    <property type="entry name" value="Trypsin_2"/>
    <property type="match status" value="1"/>
</dbReference>
<dbReference type="KEGG" id="drm:Dred_0467"/>
<dbReference type="OrthoDB" id="9766361at2"/>
<dbReference type="AlphaFoldDB" id="A4J1R0"/>
<dbReference type="HOGENOM" id="CLU_031709_0_0_9"/>
<gene>
    <name evidence="4" type="ordered locus">Dred_0467</name>
</gene>
<dbReference type="SUPFAM" id="SSF50494">
    <property type="entry name" value="Trypsin-like serine proteases"/>
    <property type="match status" value="1"/>
</dbReference>
<keyword evidence="5" id="KW-1185">Reference proteome</keyword>
<dbReference type="PANTHER" id="PTHR43019">
    <property type="entry name" value="SERINE ENDOPROTEASE DEGS"/>
    <property type="match status" value="1"/>
</dbReference>
<reference evidence="4 5" key="1">
    <citation type="submission" date="2007-03" db="EMBL/GenBank/DDBJ databases">
        <title>Complete sequence of Desulfotomaculum reducens MI-1.</title>
        <authorList>
            <consortium name="US DOE Joint Genome Institute"/>
            <person name="Copeland A."/>
            <person name="Lucas S."/>
            <person name="Lapidus A."/>
            <person name="Barry K."/>
            <person name="Detter J.C."/>
            <person name="Glavina del Rio T."/>
            <person name="Hammon N."/>
            <person name="Israni S."/>
            <person name="Dalin E."/>
            <person name="Tice H."/>
            <person name="Pitluck S."/>
            <person name="Sims D."/>
            <person name="Brettin T."/>
            <person name="Bruce D."/>
            <person name="Han C."/>
            <person name="Tapia R."/>
            <person name="Schmutz J."/>
            <person name="Larimer F."/>
            <person name="Land M."/>
            <person name="Hauser L."/>
            <person name="Kyrpides N."/>
            <person name="Kim E."/>
            <person name="Tebo B.M."/>
            <person name="Richardson P."/>
        </authorList>
    </citation>
    <scope>NUCLEOTIDE SEQUENCE [LARGE SCALE GENOMIC DNA]</scope>
    <source>
        <strain evidence="4 5">MI-1</strain>
    </source>
</reference>
<feature type="signal peptide" evidence="3">
    <location>
        <begin position="1"/>
        <end position="26"/>
    </location>
</feature>
<proteinExistence type="predicted"/>
<organism evidence="4 5">
    <name type="scientific">Desulforamulus reducens (strain ATCC BAA-1160 / DSM 100696 / MI-1)</name>
    <name type="common">Desulfotomaculum reducens</name>
    <dbReference type="NCBI Taxonomy" id="349161"/>
    <lineage>
        <taxon>Bacteria</taxon>
        <taxon>Bacillati</taxon>
        <taxon>Bacillota</taxon>
        <taxon>Clostridia</taxon>
        <taxon>Eubacteriales</taxon>
        <taxon>Peptococcaceae</taxon>
        <taxon>Desulforamulus</taxon>
    </lineage>
</organism>
<evidence type="ECO:0000313" key="5">
    <source>
        <dbReference type="Proteomes" id="UP000001556"/>
    </source>
</evidence>
<keyword evidence="2" id="KW-0812">Transmembrane</keyword>
<dbReference type="Proteomes" id="UP000001556">
    <property type="component" value="Chromosome"/>
</dbReference>
<dbReference type="STRING" id="349161.Dred_0467"/>
<evidence type="ECO:0000256" key="2">
    <source>
        <dbReference type="SAM" id="Phobius"/>
    </source>
</evidence>
<name>A4J1R0_DESRM</name>
<evidence type="ECO:0000313" key="4">
    <source>
        <dbReference type="EMBL" id="ABO49013.1"/>
    </source>
</evidence>